<dbReference type="Gene3D" id="2.40.30.100">
    <property type="entry name" value="AF2212/PG0164-like"/>
    <property type="match status" value="1"/>
</dbReference>
<dbReference type="SUPFAM" id="SSF141694">
    <property type="entry name" value="AF2212/PG0164-like"/>
    <property type="match status" value="1"/>
</dbReference>
<dbReference type="Proteomes" id="UP000031202">
    <property type="component" value="Unassembled WGS sequence"/>
</dbReference>
<proteinExistence type="predicted"/>
<name>A0A0B4CY22_9MICO</name>
<accession>A0A0B4CY22</accession>
<dbReference type="Pfam" id="PF08922">
    <property type="entry name" value="DUF1905"/>
    <property type="match status" value="1"/>
</dbReference>
<evidence type="ECO:0008006" key="3">
    <source>
        <dbReference type="Google" id="ProtNLM"/>
    </source>
</evidence>
<evidence type="ECO:0000313" key="1">
    <source>
        <dbReference type="EMBL" id="KIC56970.1"/>
    </source>
</evidence>
<dbReference type="EMBL" id="JWSZ01000014">
    <property type="protein sequence ID" value="KIC56970.1"/>
    <property type="molecule type" value="Genomic_DNA"/>
</dbReference>
<organism evidence="1 2">
    <name type="scientific">Microbacterium hominis</name>
    <dbReference type="NCBI Taxonomy" id="162426"/>
    <lineage>
        <taxon>Bacteria</taxon>
        <taxon>Bacillati</taxon>
        <taxon>Actinomycetota</taxon>
        <taxon>Actinomycetes</taxon>
        <taxon>Micrococcales</taxon>
        <taxon>Microbacteriaceae</taxon>
        <taxon>Microbacterium</taxon>
    </lineage>
</organism>
<dbReference type="InterPro" id="IPR015018">
    <property type="entry name" value="DUF1905"/>
</dbReference>
<sequence>MRFEFDGEIFRWDARREDWYFVELPGELSADIRDLPRPPRGFGAVRVAVVIGGSQWRTSVFPDAQRARYVLPLKRSVREAEGIGSAGTVRVALEVLDG</sequence>
<evidence type="ECO:0000313" key="2">
    <source>
        <dbReference type="Proteomes" id="UP000031202"/>
    </source>
</evidence>
<dbReference type="InterPro" id="IPR037079">
    <property type="entry name" value="AF2212/PG0164-like_sf"/>
</dbReference>
<protein>
    <recommendedName>
        <fullName evidence="3">DUF1905 domain-containing protein</fullName>
    </recommendedName>
</protein>
<dbReference type="RefSeq" id="WP_039416397.1">
    <property type="nucleotide sequence ID" value="NZ_JWSZ01000014.1"/>
</dbReference>
<dbReference type="AlphaFoldDB" id="A0A0B4CY22"/>
<gene>
    <name evidence="1" type="ORF">RM52_11930</name>
</gene>
<comment type="caution">
    <text evidence="1">The sequence shown here is derived from an EMBL/GenBank/DDBJ whole genome shotgun (WGS) entry which is preliminary data.</text>
</comment>
<reference evidence="1 2" key="1">
    <citation type="submission" date="2014-12" db="EMBL/GenBank/DDBJ databases">
        <title>Genome sequencing of Microbacterium hominis TPW29.</title>
        <authorList>
            <person name="Tan P.W."/>
            <person name="Chan K.-G."/>
        </authorList>
    </citation>
    <scope>NUCLEOTIDE SEQUENCE [LARGE SCALE GENOMIC DNA]</scope>
    <source>
        <strain evidence="1 2">TPW29</strain>
    </source>
</reference>